<dbReference type="Proteomes" id="UP000016587">
    <property type="component" value="Plasmid unnamed"/>
</dbReference>
<dbReference type="RefSeq" id="WP_021758439.1">
    <property type="nucleotide sequence ID" value="NC_022436.1"/>
</dbReference>
<protein>
    <submittedName>
        <fullName evidence="1">Uncharacterized protein</fullName>
    </submittedName>
</protein>
<organism evidence="1 2">
    <name type="scientific">Megalodesulfovibrio gigas (strain ATCC 19364 / DSM 1382 / NCIMB 9332 / VKM B-1759)</name>
    <name type="common">Desulfovibrio gigas</name>
    <dbReference type="NCBI Taxonomy" id="1121448"/>
    <lineage>
        <taxon>Bacteria</taxon>
        <taxon>Pseudomonadati</taxon>
        <taxon>Thermodesulfobacteriota</taxon>
        <taxon>Desulfovibrionia</taxon>
        <taxon>Desulfovibrionales</taxon>
        <taxon>Desulfovibrionaceae</taxon>
        <taxon>Megalodesulfovibrio</taxon>
    </lineage>
</organism>
<evidence type="ECO:0000313" key="2">
    <source>
        <dbReference type="Proteomes" id="UP000016587"/>
    </source>
</evidence>
<dbReference type="PATRIC" id="fig|1121448.10.peg.3527"/>
<gene>
    <name evidence="1" type="ORF">DGI_4033</name>
</gene>
<accession>T2GGI6</accession>
<evidence type="ECO:0000313" key="1">
    <source>
        <dbReference type="EMBL" id="AGW15247.1"/>
    </source>
</evidence>
<dbReference type="KEGG" id="dgg:DGI_4033"/>
<keyword evidence="1" id="KW-0614">Plasmid</keyword>
<dbReference type="AlphaFoldDB" id="T2GGI6"/>
<proteinExistence type="predicted"/>
<reference evidence="1 2" key="1">
    <citation type="journal article" date="2013" name="J. Bacteriol.">
        <title>Roles of HynAB and Ech, the only two hydrogenases found in the model sulfate reducer Desulfovibrio gigas.</title>
        <authorList>
            <person name="Morais-Silva F.O."/>
            <person name="Santos C.I."/>
            <person name="Rodrigues R."/>
            <person name="Pereira I.A."/>
            <person name="Rodrigues-Pousada C."/>
        </authorList>
    </citation>
    <scope>NUCLEOTIDE SEQUENCE [LARGE SCALE GENOMIC DNA]</scope>
    <source>
        <strain evidence="2">ATCC 19364 / DSM 1382 / NCIMB 9332 / VKM B-1759</strain>
        <plasmid evidence="2">Plasmid</plasmid>
    </source>
</reference>
<dbReference type="eggNOG" id="COG2244">
    <property type="taxonomic scope" value="Bacteria"/>
</dbReference>
<reference evidence="2" key="2">
    <citation type="submission" date="2013-07" db="EMBL/GenBank/DDBJ databases">
        <authorList>
            <person name="Morais-Silva F.O."/>
            <person name="Rezende A.M."/>
            <person name="Pimentel C."/>
            <person name="Resende D.M."/>
            <person name="Santos C.I."/>
            <person name="Clemente C."/>
            <person name="de Oliveira L.M."/>
            <person name="da Silva S.M."/>
            <person name="Costa D.A."/>
            <person name="Varela-Raposo A."/>
            <person name="Horacio E.C.A."/>
            <person name="Matos M."/>
            <person name="Flores O."/>
            <person name="Ruiz J.C."/>
            <person name="Rodrigues-Pousada C."/>
        </authorList>
    </citation>
    <scope>NUCLEOTIDE SEQUENCE [LARGE SCALE GENOMIC DNA]</scope>
    <source>
        <strain evidence="2">ATCC 19364 / DSM 1382 / NCIMB 9332 / VKM B-1759</strain>
        <plasmid evidence="2">Plasmid</plasmid>
    </source>
</reference>
<geneLocation type="plasmid" evidence="2"/>
<keyword evidence="2" id="KW-1185">Reference proteome</keyword>
<dbReference type="HOGENOM" id="CLU_936375_0_0_7"/>
<name>T2GGI6_MEGG1</name>
<dbReference type="EMBL" id="CP006586">
    <property type="protein sequence ID" value="AGW15247.1"/>
    <property type="molecule type" value="Genomic_DNA"/>
</dbReference>
<dbReference type="OrthoDB" id="1437280at2"/>
<sequence length="285" mass="32373">MARRYAHILNAVRVGPQSDLYQAQPLAFEAMRQARDASTDLTVHFYGACFPEDRDILPDYFAPTRDLERSVLDCGTFCSPRKLPLLVDVLQRLNDFPPSDYVIFTNADIIPLPFFYKAIDAWIEMGLDAMVINRRTVPDGKYGVQDLPRIFAEVGQPHLGWDCFVFPWAMLPRLLLGRGCLGAPRIGLIFMANLIHHATRFHEWTNVHLTAHVGDAGQWKQSPCLDYREHNTLEFLEVLRGLIPGGDLAAWQGPLGDFCRTLYRTRYAGLKDLMDRLFPTPPDGV</sequence>